<keyword evidence="3" id="KW-1185">Reference proteome</keyword>
<dbReference type="InterPro" id="IPR011989">
    <property type="entry name" value="ARM-like"/>
</dbReference>
<feature type="domain" description="Exportin-2 central" evidence="1">
    <location>
        <begin position="101"/>
        <end position="459"/>
    </location>
</feature>
<sequence length="460" mass="51296">MEWNPQTLQFLSQCFLDTLSPQPESRQRAEKNLSDAGDTSNYGLAVLHLVAEPSVHEQIRQCAAAQLSEALAVIGNHDFPKLWPALLPELRLNLEKAINVMKSDPLLLDLKYCLDNFAAPLLSTVESISGKINAAAGSAETLRLLIESQRLCCRIFYSLNFLDLPDFFEDNADKWMSEFKKYLTTRYPAVEDGNADGLALVDELCAAVCDNISHYMEREEELFQNYLSGFVEAVWSLLLVASASPSRERLTVTAIKFLTIVSTSVHHALFAGDDILQQITQSIVIPNVMLRDEDEELFEMNYVEFIRRDMEGSDLDTRRRIACELIKGIAGNYIEKVTERVSAQIRNCLAVFAENPAANWKYKDCAIYLVVSLATKKAGGASVSTDLVDVENFFRSVIVPELQGQDVNAFPMLKAGALKFFTLFRVLIPKPVAMALIGDVVRFLGSDVNVVHSYASSCIK</sequence>
<dbReference type="GO" id="GO:0005829">
    <property type="term" value="C:cytosol"/>
    <property type="evidence" value="ECO:0007669"/>
    <property type="project" value="TreeGrafter"/>
</dbReference>
<dbReference type="EMBL" id="SZYD01000009">
    <property type="protein sequence ID" value="KAD5317058.1"/>
    <property type="molecule type" value="Genomic_DNA"/>
</dbReference>
<organism evidence="2 3">
    <name type="scientific">Mikania micrantha</name>
    <name type="common">bitter vine</name>
    <dbReference type="NCBI Taxonomy" id="192012"/>
    <lineage>
        <taxon>Eukaryota</taxon>
        <taxon>Viridiplantae</taxon>
        <taxon>Streptophyta</taxon>
        <taxon>Embryophyta</taxon>
        <taxon>Tracheophyta</taxon>
        <taxon>Spermatophyta</taxon>
        <taxon>Magnoliopsida</taxon>
        <taxon>eudicotyledons</taxon>
        <taxon>Gunneridae</taxon>
        <taxon>Pentapetalae</taxon>
        <taxon>asterids</taxon>
        <taxon>campanulids</taxon>
        <taxon>Asterales</taxon>
        <taxon>Asteraceae</taxon>
        <taxon>Asteroideae</taxon>
        <taxon>Heliantheae alliance</taxon>
        <taxon>Eupatorieae</taxon>
        <taxon>Mikania</taxon>
    </lineage>
</organism>
<proteinExistence type="predicted"/>
<dbReference type="InterPro" id="IPR013713">
    <property type="entry name" value="XPO2_central"/>
</dbReference>
<reference evidence="2 3" key="1">
    <citation type="submission" date="2019-05" db="EMBL/GenBank/DDBJ databases">
        <title>Mikania micrantha, genome provides insights into the molecular mechanism of rapid growth.</title>
        <authorList>
            <person name="Liu B."/>
        </authorList>
    </citation>
    <scope>NUCLEOTIDE SEQUENCE [LARGE SCALE GENOMIC DNA]</scope>
    <source>
        <strain evidence="2">NLD-2019</strain>
        <tissue evidence="2">Leaf</tissue>
    </source>
</reference>
<dbReference type="Gene3D" id="1.25.10.10">
    <property type="entry name" value="Leucine-rich Repeat Variant"/>
    <property type="match status" value="2"/>
</dbReference>
<dbReference type="PANTHER" id="PTHR10997">
    <property type="entry name" value="IMPORTIN-7, 8, 11"/>
    <property type="match status" value="1"/>
</dbReference>
<evidence type="ECO:0000259" key="1">
    <source>
        <dbReference type="Pfam" id="PF08506"/>
    </source>
</evidence>
<evidence type="ECO:0000313" key="2">
    <source>
        <dbReference type="EMBL" id="KAD5317058.1"/>
    </source>
</evidence>
<comment type="caution">
    <text evidence="2">The sequence shown here is derived from an EMBL/GenBank/DDBJ whole genome shotgun (WGS) entry which is preliminary data.</text>
</comment>
<dbReference type="InterPro" id="IPR016024">
    <property type="entry name" value="ARM-type_fold"/>
</dbReference>
<gene>
    <name evidence="2" type="ORF">E3N88_17004</name>
</gene>
<dbReference type="Pfam" id="PF08506">
    <property type="entry name" value="Cse1"/>
    <property type="match status" value="1"/>
</dbReference>
<dbReference type="SUPFAM" id="SSF48371">
    <property type="entry name" value="ARM repeat"/>
    <property type="match status" value="1"/>
</dbReference>
<evidence type="ECO:0000313" key="3">
    <source>
        <dbReference type="Proteomes" id="UP000326396"/>
    </source>
</evidence>
<dbReference type="PANTHER" id="PTHR10997:SF8">
    <property type="entry name" value="EXPORTIN-2"/>
    <property type="match status" value="1"/>
</dbReference>
<dbReference type="GO" id="GO:0005049">
    <property type="term" value="F:nuclear export signal receptor activity"/>
    <property type="evidence" value="ECO:0007669"/>
    <property type="project" value="TreeGrafter"/>
</dbReference>
<dbReference type="GO" id="GO:0006611">
    <property type="term" value="P:protein export from nucleus"/>
    <property type="evidence" value="ECO:0007669"/>
    <property type="project" value="TreeGrafter"/>
</dbReference>
<accession>A0A5N6NTC7</accession>
<dbReference type="OrthoDB" id="3268246at2759"/>
<dbReference type="Proteomes" id="UP000326396">
    <property type="component" value="Linkage Group LG17"/>
</dbReference>
<dbReference type="GO" id="GO:0005635">
    <property type="term" value="C:nuclear envelope"/>
    <property type="evidence" value="ECO:0007669"/>
    <property type="project" value="TreeGrafter"/>
</dbReference>
<dbReference type="GO" id="GO:0006606">
    <property type="term" value="P:protein import into nucleus"/>
    <property type="evidence" value="ECO:0007669"/>
    <property type="project" value="TreeGrafter"/>
</dbReference>
<dbReference type="AlphaFoldDB" id="A0A5N6NTC7"/>
<name>A0A5N6NTC7_9ASTR</name>
<protein>
    <recommendedName>
        <fullName evidence="1">Exportin-2 central domain-containing protein</fullName>
    </recommendedName>
</protein>